<feature type="region of interest" description="Disordered" evidence="2">
    <location>
        <begin position="153"/>
        <end position="183"/>
    </location>
</feature>
<evidence type="ECO:0008006" key="4">
    <source>
        <dbReference type="Google" id="ProtNLM"/>
    </source>
</evidence>
<sequence>MFMMYIFGTFNPKHKTTLQATFETKKITLPDKTRIDLAIWDTAGQERFHSLGPIYYRGSKGAILVYDITDSNSFTRVQNWVKELKKMLGNEVVLVIVGNKLDLERNRVVSQKEAEQYAEEVGATHMSTSAKLNQGISEMFTELTKQIVAKDDGFKRTPSKPGGGLVIGDSKPAPTTSDNGPCC</sequence>
<dbReference type="SMART" id="SM00173">
    <property type="entry name" value="RAS"/>
    <property type="match status" value="1"/>
</dbReference>
<keyword evidence="1" id="KW-0547">Nucleotide-binding</keyword>
<dbReference type="PANTHER" id="PTHR47978">
    <property type="match status" value="1"/>
</dbReference>
<dbReference type="SMART" id="SM00175">
    <property type="entry name" value="RAB"/>
    <property type="match status" value="1"/>
</dbReference>
<dbReference type="Gene3D" id="3.40.50.300">
    <property type="entry name" value="P-loop containing nucleotide triphosphate hydrolases"/>
    <property type="match status" value="1"/>
</dbReference>
<protein>
    <recommendedName>
        <fullName evidence="4">Ras-related protein Rab-21</fullName>
    </recommendedName>
</protein>
<dbReference type="SMART" id="SM00174">
    <property type="entry name" value="RHO"/>
    <property type="match status" value="1"/>
</dbReference>
<proteinExistence type="predicted"/>
<dbReference type="InterPro" id="IPR027417">
    <property type="entry name" value="P-loop_NTPase"/>
</dbReference>
<evidence type="ECO:0000256" key="1">
    <source>
        <dbReference type="ARBA" id="ARBA00022741"/>
    </source>
</evidence>
<accession>A0A6B2LJ91</accession>
<dbReference type="FunFam" id="3.40.50.300:FF:000808">
    <property type="entry name" value="Small GTP-binding protein, putative"/>
    <property type="match status" value="1"/>
</dbReference>
<feature type="compositionally biased region" description="Polar residues" evidence="2">
    <location>
        <begin position="173"/>
        <end position="183"/>
    </location>
</feature>
<organism evidence="3">
    <name type="scientific">Arcella intermedia</name>
    <dbReference type="NCBI Taxonomy" id="1963864"/>
    <lineage>
        <taxon>Eukaryota</taxon>
        <taxon>Amoebozoa</taxon>
        <taxon>Tubulinea</taxon>
        <taxon>Elardia</taxon>
        <taxon>Arcellinida</taxon>
        <taxon>Sphaerothecina</taxon>
        <taxon>Arcellidae</taxon>
        <taxon>Arcella</taxon>
    </lineage>
</organism>
<dbReference type="InterPro" id="IPR001806">
    <property type="entry name" value="Small_GTPase"/>
</dbReference>
<dbReference type="InterPro" id="IPR005225">
    <property type="entry name" value="Small_GTP-bd"/>
</dbReference>
<dbReference type="GO" id="GO:0003924">
    <property type="term" value="F:GTPase activity"/>
    <property type="evidence" value="ECO:0007669"/>
    <property type="project" value="InterPro"/>
</dbReference>
<name>A0A6B2LJ91_9EUKA</name>
<dbReference type="NCBIfam" id="TIGR00231">
    <property type="entry name" value="small_GTP"/>
    <property type="match status" value="1"/>
</dbReference>
<dbReference type="AlphaFoldDB" id="A0A6B2LJ91"/>
<dbReference type="Pfam" id="PF00071">
    <property type="entry name" value="Ras"/>
    <property type="match status" value="1"/>
</dbReference>
<evidence type="ECO:0000313" key="3">
    <source>
        <dbReference type="EMBL" id="NDV37044.1"/>
    </source>
</evidence>
<dbReference type="PROSITE" id="PS51421">
    <property type="entry name" value="RAS"/>
    <property type="match status" value="1"/>
</dbReference>
<dbReference type="PROSITE" id="PS51419">
    <property type="entry name" value="RAB"/>
    <property type="match status" value="1"/>
</dbReference>
<dbReference type="SUPFAM" id="SSF52540">
    <property type="entry name" value="P-loop containing nucleoside triphosphate hydrolases"/>
    <property type="match status" value="1"/>
</dbReference>
<dbReference type="EMBL" id="GIBP01008075">
    <property type="protein sequence ID" value="NDV37044.1"/>
    <property type="molecule type" value="Transcribed_RNA"/>
</dbReference>
<dbReference type="GO" id="GO:0005525">
    <property type="term" value="F:GTP binding"/>
    <property type="evidence" value="ECO:0007669"/>
    <property type="project" value="InterPro"/>
</dbReference>
<dbReference type="PRINTS" id="PR00449">
    <property type="entry name" value="RASTRNSFRMNG"/>
</dbReference>
<reference evidence="3" key="1">
    <citation type="journal article" date="2020" name="J. Eukaryot. Microbiol.">
        <title>De novo Sequencing, Assembly and Annotation of the Transcriptome for the Free-Living Testate Amoeba Arcella intermedia.</title>
        <authorList>
            <person name="Ribeiro G.M."/>
            <person name="Porfirio-Sousa A.L."/>
            <person name="Maurer-Alcala X.X."/>
            <person name="Katz L.A."/>
            <person name="Lahr D.J.G."/>
        </authorList>
    </citation>
    <scope>NUCLEOTIDE SEQUENCE</scope>
</reference>
<evidence type="ECO:0000256" key="2">
    <source>
        <dbReference type="SAM" id="MobiDB-lite"/>
    </source>
</evidence>